<dbReference type="PROSITE" id="PS50206">
    <property type="entry name" value="RHODANESE_3"/>
    <property type="match status" value="2"/>
</dbReference>
<dbReference type="CDD" id="cd00158">
    <property type="entry name" value="RHOD"/>
    <property type="match status" value="2"/>
</dbReference>
<accession>A0A9X7Z8S0</accession>
<dbReference type="KEGG" id="afx:JZ786_07120"/>
<dbReference type="SMART" id="SM00450">
    <property type="entry name" value="RHOD"/>
    <property type="match status" value="2"/>
</dbReference>
<dbReference type="PANTHER" id="PTHR43031">
    <property type="entry name" value="FAD-DEPENDENT OXIDOREDUCTASE"/>
    <property type="match status" value="1"/>
</dbReference>
<dbReference type="EMBL" id="CP071182">
    <property type="protein sequence ID" value="QSO48725.1"/>
    <property type="molecule type" value="Genomic_DNA"/>
</dbReference>
<keyword evidence="3" id="KW-1185">Reference proteome</keyword>
<protein>
    <submittedName>
        <fullName evidence="2">Rhodanese-like domain-containing protein</fullName>
    </submittedName>
</protein>
<dbReference type="SUPFAM" id="SSF52821">
    <property type="entry name" value="Rhodanese/Cell cycle control phosphatase"/>
    <property type="match status" value="2"/>
</dbReference>
<evidence type="ECO:0000313" key="2">
    <source>
        <dbReference type="EMBL" id="QSO48725.1"/>
    </source>
</evidence>
<gene>
    <name evidence="2" type="ORF">JZ786_07120</name>
</gene>
<dbReference type="Proteomes" id="UP000663505">
    <property type="component" value="Chromosome"/>
</dbReference>
<evidence type="ECO:0000259" key="1">
    <source>
        <dbReference type="PROSITE" id="PS50206"/>
    </source>
</evidence>
<dbReference type="InterPro" id="IPR001763">
    <property type="entry name" value="Rhodanese-like_dom"/>
</dbReference>
<dbReference type="Pfam" id="PF00581">
    <property type="entry name" value="Rhodanese"/>
    <property type="match status" value="2"/>
</dbReference>
<organism evidence="2 3">
    <name type="scientific">Alicyclobacillus mengziensis</name>
    <dbReference type="NCBI Taxonomy" id="2931921"/>
    <lineage>
        <taxon>Bacteria</taxon>
        <taxon>Bacillati</taxon>
        <taxon>Bacillota</taxon>
        <taxon>Bacilli</taxon>
        <taxon>Bacillales</taxon>
        <taxon>Alicyclobacillaceae</taxon>
        <taxon>Alicyclobacillus</taxon>
    </lineage>
</organism>
<dbReference type="PANTHER" id="PTHR43031:SF1">
    <property type="entry name" value="PYRIDINE NUCLEOTIDE-DISULPHIDE OXIDOREDUCTASE"/>
    <property type="match status" value="1"/>
</dbReference>
<dbReference type="Gene3D" id="3.40.250.10">
    <property type="entry name" value="Rhodanese-like domain"/>
    <property type="match status" value="2"/>
</dbReference>
<feature type="domain" description="Rhodanese" evidence="1">
    <location>
        <begin position="116"/>
        <end position="203"/>
    </location>
</feature>
<dbReference type="AlphaFoldDB" id="A0A9X7Z8S0"/>
<reference evidence="2 3" key="1">
    <citation type="submission" date="2021-02" db="EMBL/GenBank/DDBJ databases">
        <title>Alicyclobacillus curvatus sp. nov. and Alicyclobacillus mengziensis sp. nov., two acidophilic bacteria isolated from acid mine drainage.</title>
        <authorList>
            <person name="Huang Y."/>
        </authorList>
    </citation>
    <scope>NUCLEOTIDE SEQUENCE [LARGE SCALE GENOMIC DNA]</scope>
    <source>
        <strain evidence="2 3">S30H14</strain>
    </source>
</reference>
<dbReference type="InterPro" id="IPR036873">
    <property type="entry name" value="Rhodanese-like_dom_sf"/>
</dbReference>
<name>A0A9X7Z8S0_9BACL</name>
<sequence length="206" mass="22962">MMPKLSAEELKRLLLANALDVLDLRSVSDFLTGFIPGSINLPSDEENFTGNLRKIWPHPREVVLIAGGSMVPTEVLSFVQEIGGTVKGYASFEDWKRAGYHTLTLETIKIEKLLKNHSVFELVDVRTEEEWLKKHIHGSRNIPLSKLNLLAHELNTAQKYVVFCAGVYRGVAGAAKLRAKGFDVRYLPGGVSTWEEKGGTTEEVRS</sequence>
<proteinExistence type="predicted"/>
<evidence type="ECO:0000313" key="3">
    <source>
        <dbReference type="Proteomes" id="UP000663505"/>
    </source>
</evidence>
<dbReference type="InterPro" id="IPR050229">
    <property type="entry name" value="GlpE_sulfurtransferase"/>
</dbReference>
<dbReference type="RefSeq" id="WP_206658047.1">
    <property type="nucleotide sequence ID" value="NZ_CP071182.1"/>
</dbReference>
<feature type="domain" description="Rhodanese" evidence="1">
    <location>
        <begin position="15"/>
        <end position="104"/>
    </location>
</feature>